<dbReference type="OrthoDB" id="4495335at2759"/>
<reference evidence="4" key="1">
    <citation type="submission" date="2020-01" db="EMBL/GenBank/DDBJ databases">
        <authorList>
            <consortium name="DOE Joint Genome Institute"/>
            <person name="Haridas S."/>
            <person name="Albert R."/>
            <person name="Binder M."/>
            <person name="Bloem J."/>
            <person name="Labutti K."/>
            <person name="Salamov A."/>
            <person name="Andreopoulos B."/>
            <person name="Baker S.E."/>
            <person name="Barry K."/>
            <person name="Bills G."/>
            <person name="Bluhm B.H."/>
            <person name="Cannon C."/>
            <person name="Castanera R."/>
            <person name="Culley D.E."/>
            <person name="Daum C."/>
            <person name="Ezra D."/>
            <person name="Gonzalez J.B."/>
            <person name="Henrissat B."/>
            <person name="Kuo A."/>
            <person name="Liang C."/>
            <person name="Lipzen A."/>
            <person name="Lutzoni F."/>
            <person name="Magnuson J."/>
            <person name="Mondo S."/>
            <person name="Nolan M."/>
            <person name="Ohm R."/>
            <person name="Pangilinan J."/>
            <person name="Park H.-J."/>
            <person name="Ramirez L."/>
            <person name="Alfaro M."/>
            <person name="Sun H."/>
            <person name="Tritt A."/>
            <person name="Yoshinaga Y."/>
            <person name="Zwiers L.-H."/>
            <person name="Turgeon B.G."/>
            <person name="Goodwin S.B."/>
            <person name="Spatafora J.W."/>
            <person name="Crous P.W."/>
            <person name="Grigoriev I.V."/>
        </authorList>
    </citation>
    <scope>NUCLEOTIDE SEQUENCE</scope>
    <source>
        <strain evidence="4">CBS 342.82</strain>
    </source>
</reference>
<feature type="non-terminal residue" evidence="4">
    <location>
        <position position="1"/>
    </location>
</feature>
<feature type="non-terminal residue" evidence="4">
    <location>
        <position position="183"/>
    </location>
</feature>
<keyword evidence="3" id="KW-1185">Reference proteome</keyword>
<dbReference type="Proteomes" id="UP000504637">
    <property type="component" value="Unplaced"/>
</dbReference>
<evidence type="ECO:0000313" key="3">
    <source>
        <dbReference type="Proteomes" id="UP000504637"/>
    </source>
</evidence>
<evidence type="ECO:0000256" key="2">
    <source>
        <dbReference type="SAM" id="MobiDB-lite"/>
    </source>
</evidence>
<organism evidence="4">
    <name type="scientific">Dissoconium aciculare CBS 342.82</name>
    <dbReference type="NCBI Taxonomy" id="1314786"/>
    <lineage>
        <taxon>Eukaryota</taxon>
        <taxon>Fungi</taxon>
        <taxon>Dikarya</taxon>
        <taxon>Ascomycota</taxon>
        <taxon>Pezizomycotina</taxon>
        <taxon>Dothideomycetes</taxon>
        <taxon>Dothideomycetidae</taxon>
        <taxon>Mycosphaerellales</taxon>
        <taxon>Dissoconiaceae</taxon>
        <taxon>Dissoconium</taxon>
    </lineage>
</organism>
<protein>
    <submittedName>
        <fullName evidence="4">Uncharacterized protein</fullName>
    </submittedName>
</protein>
<keyword evidence="1" id="KW-0175">Coiled coil</keyword>
<dbReference type="AlphaFoldDB" id="A0A6J3LVM9"/>
<evidence type="ECO:0000313" key="4">
    <source>
        <dbReference type="RefSeq" id="XP_033456856.1"/>
    </source>
</evidence>
<dbReference type="RefSeq" id="XP_033456856.1">
    <property type="nucleotide sequence ID" value="XM_033600312.1"/>
</dbReference>
<proteinExistence type="predicted"/>
<sequence length="183" mass="21311">LIAREEAEGDAKKLREESRRLKKEVEEGKDRERRVGKRLEVVMEEYTNFKESHASQSAIYEKEVRKARKEAFKSSSAVVKLQEELKGARSTLRVAQSTLDMEKRKTQQRDQETFDAQYKLVSMQEELEQLQLRLQIVEEEREALKKNLQEEEVARIAAEGRIALPVSPQGDDELLLRSPVRRS</sequence>
<accession>A0A6J3LVM9</accession>
<name>A0A6J3LVM9_9PEZI</name>
<reference evidence="4" key="2">
    <citation type="submission" date="2020-04" db="EMBL/GenBank/DDBJ databases">
        <authorList>
            <consortium name="NCBI Genome Project"/>
        </authorList>
    </citation>
    <scope>NUCLEOTIDE SEQUENCE</scope>
    <source>
        <strain evidence="4">CBS 342.82</strain>
    </source>
</reference>
<dbReference type="PANTHER" id="PTHR42041">
    <property type="entry name" value="DNA ENDONUCLEASE ACTIVATOR CTP1 C-TERMINAL DOMAIN-CONTAINING PROTEIN"/>
    <property type="match status" value="1"/>
</dbReference>
<gene>
    <name evidence="4" type="ORF">K489DRAFT_296238</name>
</gene>
<reference evidence="4" key="3">
    <citation type="submission" date="2025-08" db="UniProtKB">
        <authorList>
            <consortium name="RefSeq"/>
        </authorList>
    </citation>
    <scope>IDENTIFICATION</scope>
    <source>
        <strain evidence="4">CBS 342.82</strain>
    </source>
</reference>
<dbReference type="GeneID" id="54358112"/>
<feature type="coiled-coil region" evidence="1">
    <location>
        <begin position="78"/>
        <end position="161"/>
    </location>
</feature>
<feature type="region of interest" description="Disordered" evidence="2">
    <location>
        <begin position="1"/>
        <end position="32"/>
    </location>
</feature>
<dbReference type="PANTHER" id="PTHR42041:SF1">
    <property type="entry name" value="DNA ENDONUCLEASE ACTIVATOR CTP1 C-TERMINAL DOMAIN-CONTAINING PROTEIN"/>
    <property type="match status" value="1"/>
</dbReference>
<evidence type="ECO:0000256" key="1">
    <source>
        <dbReference type="SAM" id="Coils"/>
    </source>
</evidence>